<accession>A0AAD8Y426</accession>
<feature type="transmembrane region" description="Helical" evidence="2">
    <location>
        <begin position="156"/>
        <end position="175"/>
    </location>
</feature>
<keyword evidence="2" id="KW-1133">Transmembrane helix</keyword>
<gene>
    <name evidence="3" type="ORF">QTG54_009854</name>
</gene>
<feature type="region of interest" description="Disordered" evidence="1">
    <location>
        <begin position="43"/>
        <end position="69"/>
    </location>
</feature>
<name>A0AAD8Y426_9STRA</name>
<dbReference type="AlphaFoldDB" id="A0AAD8Y426"/>
<feature type="compositionally biased region" description="Polar residues" evidence="1">
    <location>
        <begin position="94"/>
        <end position="109"/>
    </location>
</feature>
<evidence type="ECO:0000313" key="4">
    <source>
        <dbReference type="Proteomes" id="UP001224775"/>
    </source>
</evidence>
<sequence length="359" mass="38920">MAVLASRHWPLVAKFIAHHTNATHISQYHTRANLDITHEHTTGEMVSTSTNSTPTSCEDAVGDDSAALPTPTKFIIDGDSIHQNDDVDTAADLSPSNTFASTPSSSPTNDARGGGNNPIIQDRTARSTTNDNDFTESVLGLRKLEGKEAKHDLSRVLFGCMFAYVILGIWIYTIIKLLVVIKVKECVDVYEAELEGDSNDVSVLPCLDLFTGKLACAHSIAFGLISAVVIHETGSSDDSASAMQRLSSITQPILKRRQANANIFQRAVFSVIVSLPAVYVVSWTVFGLWCFIYSISTPDGSSGPLFYTGQTWLGITIRASYTFFGARESACTNEPSHSQRAQQDIDEETGLLQHSGDNA</sequence>
<feature type="region of interest" description="Disordered" evidence="1">
    <location>
        <begin position="335"/>
        <end position="359"/>
    </location>
</feature>
<keyword evidence="4" id="KW-1185">Reference proteome</keyword>
<comment type="caution">
    <text evidence="3">The sequence shown here is derived from an EMBL/GenBank/DDBJ whole genome shotgun (WGS) entry which is preliminary data.</text>
</comment>
<keyword evidence="2" id="KW-0812">Transmembrane</keyword>
<feature type="region of interest" description="Disordered" evidence="1">
    <location>
        <begin position="86"/>
        <end position="131"/>
    </location>
</feature>
<dbReference type="Proteomes" id="UP001224775">
    <property type="component" value="Unassembled WGS sequence"/>
</dbReference>
<feature type="compositionally biased region" description="Polar residues" evidence="1">
    <location>
        <begin position="44"/>
        <end position="56"/>
    </location>
</feature>
<keyword evidence="2" id="KW-0472">Membrane</keyword>
<evidence type="ECO:0000256" key="1">
    <source>
        <dbReference type="SAM" id="MobiDB-lite"/>
    </source>
</evidence>
<feature type="transmembrane region" description="Helical" evidence="2">
    <location>
        <begin position="267"/>
        <end position="295"/>
    </location>
</feature>
<dbReference type="EMBL" id="JATAAI010000018">
    <property type="protein sequence ID" value="KAK1739311.1"/>
    <property type="molecule type" value="Genomic_DNA"/>
</dbReference>
<organism evidence="3 4">
    <name type="scientific">Skeletonema marinoi</name>
    <dbReference type="NCBI Taxonomy" id="267567"/>
    <lineage>
        <taxon>Eukaryota</taxon>
        <taxon>Sar</taxon>
        <taxon>Stramenopiles</taxon>
        <taxon>Ochrophyta</taxon>
        <taxon>Bacillariophyta</taxon>
        <taxon>Coscinodiscophyceae</taxon>
        <taxon>Thalassiosirophycidae</taxon>
        <taxon>Thalassiosirales</taxon>
        <taxon>Skeletonemataceae</taxon>
        <taxon>Skeletonema</taxon>
        <taxon>Skeletonema marinoi-dohrnii complex</taxon>
    </lineage>
</organism>
<evidence type="ECO:0000313" key="3">
    <source>
        <dbReference type="EMBL" id="KAK1739311.1"/>
    </source>
</evidence>
<reference evidence="3" key="1">
    <citation type="submission" date="2023-06" db="EMBL/GenBank/DDBJ databases">
        <title>Survivors Of The Sea: Transcriptome response of Skeletonema marinoi to long-term dormancy.</title>
        <authorList>
            <person name="Pinder M.I.M."/>
            <person name="Kourtchenko O."/>
            <person name="Robertson E.K."/>
            <person name="Larsson T."/>
            <person name="Maumus F."/>
            <person name="Osuna-Cruz C.M."/>
            <person name="Vancaester E."/>
            <person name="Stenow R."/>
            <person name="Vandepoele K."/>
            <person name="Ploug H."/>
            <person name="Bruchert V."/>
            <person name="Godhe A."/>
            <person name="Topel M."/>
        </authorList>
    </citation>
    <scope>NUCLEOTIDE SEQUENCE</scope>
    <source>
        <strain evidence="3">R05AC</strain>
    </source>
</reference>
<protein>
    <submittedName>
        <fullName evidence="3">Uncharacterized protein</fullName>
    </submittedName>
</protein>
<proteinExistence type="predicted"/>
<evidence type="ECO:0000256" key="2">
    <source>
        <dbReference type="SAM" id="Phobius"/>
    </source>
</evidence>